<dbReference type="Pfam" id="PF10502">
    <property type="entry name" value="Peptidase_S26"/>
    <property type="match status" value="1"/>
</dbReference>
<evidence type="ECO:0000256" key="3">
    <source>
        <dbReference type="ARBA" id="ARBA00009370"/>
    </source>
</evidence>
<dbReference type="GO" id="GO:0006465">
    <property type="term" value="P:signal peptide processing"/>
    <property type="evidence" value="ECO:0007669"/>
    <property type="project" value="InterPro"/>
</dbReference>
<keyword evidence="7" id="KW-0812">Transmembrane</keyword>
<dbReference type="EMBL" id="CP073041">
    <property type="protein sequence ID" value="UXE62177.1"/>
    <property type="molecule type" value="Genomic_DNA"/>
</dbReference>
<dbReference type="GO" id="GO:0009003">
    <property type="term" value="F:signal peptidase activity"/>
    <property type="evidence" value="ECO:0007669"/>
    <property type="project" value="UniProtKB-EC"/>
</dbReference>
<dbReference type="NCBIfam" id="TIGR02227">
    <property type="entry name" value="sigpep_I_bact"/>
    <property type="match status" value="1"/>
</dbReference>
<sequence>MLSLNCEGVTLSLHASPHQSYPNASAPITKDPWLAVNLSMFYPGLGQIYAGYGVRGLGFFALQSLCLGIGFWSILSPEGDIISGLIYLLMSLGIYLGNMIDALLLVFNQNPQFYREKIPRQWKNPWFAVFASRILPGLGHFYNHQFIIGLIFFTLGIVCLRLQVFYTPLLWLGPSLTAIAACHVYRSFPAAKSLQRTLISILVGFIFLVGLALNVLPQWLARSLDTFVIPSPSMVPTLQVGDRIFVQENPDYQPQRGDIVVFKPAEELQRLDPQPSEFYTKRVIGLPGETINISQGQVFINGQPLAEDYLAETPTYDLPSKAIPMEHYFLLGDNRNNSFDSHLWGVLPRQAIVGKAYKIYWPLDRVRSLLNVTR</sequence>
<keyword evidence="7" id="KW-1133">Transmembrane helix</keyword>
<evidence type="ECO:0000313" key="9">
    <source>
        <dbReference type="EMBL" id="UXE62177.1"/>
    </source>
</evidence>
<dbReference type="SUPFAM" id="SSF51306">
    <property type="entry name" value="LexA/Signal peptidase"/>
    <property type="match status" value="1"/>
</dbReference>
<dbReference type="Gene3D" id="2.10.109.10">
    <property type="entry name" value="Umud Fragment, subunit A"/>
    <property type="match status" value="1"/>
</dbReference>
<name>A0A977KYF8_9CYAN</name>
<dbReference type="PROSITE" id="PS00760">
    <property type="entry name" value="SPASE_I_2"/>
    <property type="match status" value="1"/>
</dbReference>
<proteinExistence type="inferred from homology"/>
<protein>
    <recommendedName>
        <fullName evidence="4 7">Signal peptidase I</fullName>
        <ecNumber evidence="4 7">3.4.21.89</ecNumber>
    </recommendedName>
</protein>
<feature type="transmembrane region" description="Helical" evidence="7">
    <location>
        <begin position="198"/>
        <end position="220"/>
    </location>
</feature>
<dbReference type="KEGG" id="wna:KA717_04835"/>
<evidence type="ECO:0000256" key="4">
    <source>
        <dbReference type="ARBA" id="ARBA00013208"/>
    </source>
</evidence>
<dbReference type="CDD" id="cd06530">
    <property type="entry name" value="S26_SPase_I"/>
    <property type="match status" value="1"/>
</dbReference>
<comment type="catalytic activity">
    <reaction evidence="1 7">
        <text>Cleavage of hydrophobic, N-terminal signal or leader sequences from secreted and periplasmic proteins.</text>
        <dbReference type="EC" id="3.4.21.89"/>
    </reaction>
</comment>
<reference evidence="9" key="1">
    <citation type="submission" date="2021-04" db="EMBL/GenBank/DDBJ databases">
        <title>Genome sequence of Woronichinia naegeliana from Washington state freshwater lake bloom.</title>
        <authorList>
            <person name="Dreher T.W."/>
        </authorList>
    </citation>
    <scope>NUCLEOTIDE SEQUENCE</scope>
    <source>
        <strain evidence="9">WA131</strain>
    </source>
</reference>
<dbReference type="InterPro" id="IPR000223">
    <property type="entry name" value="Pept_S26A_signal_pept_1"/>
</dbReference>
<feature type="transmembrane region" description="Helical" evidence="7">
    <location>
        <begin position="169"/>
        <end position="186"/>
    </location>
</feature>
<feature type="domain" description="Peptidase S26" evidence="8">
    <location>
        <begin position="222"/>
        <end position="361"/>
    </location>
</feature>
<keyword evidence="7" id="KW-0645">Protease</keyword>
<evidence type="ECO:0000256" key="5">
    <source>
        <dbReference type="ARBA" id="ARBA00022801"/>
    </source>
</evidence>
<dbReference type="PANTHER" id="PTHR43390">
    <property type="entry name" value="SIGNAL PEPTIDASE I"/>
    <property type="match status" value="1"/>
</dbReference>
<dbReference type="InterPro" id="IPR036286">
    <property type="entry name" value="LexA/Signal_pep-like_sf"/>
</dbReference>
<evidence type="ECO:0000256" key="6">
    <source>
        <dbReference type="PIRSR" id="PIRSR600223-1"/>
    </source>
</evidence>
<dbReference type="EC" id="3.4.21.89" evidence="4 7"/>
<feature type="transmembrane region" description="Helical" evidence="7">
    <location>
        <begin position="81"/>
        <end position="107"/>
    </location>
</feature>
<dbReference type="PANTHER" id="PTHR43390:SF1">
    <property type="entry name" value="CHLOROPLAST PROCESSING PEPTIDASE"/>
    <property type="match status" value="1"/>
</dbReference>
<organism evidence="9">
    <name type="scientific">Woronichinia naegeliana WA131</name>
    <dbReference type="NCBI Taxonomy" id="2824559"/>
    <lineage>
        <taxon>Bacteria</taxon>
        <taxon>Bacillati</taxon>
        <taxon>Cyanobacteriota</taxon>
        <taxon>Cyanophyceae</taxon>
        <taxon>Synechococcales</taxon>
        <taxon>Coelosphaeriaceae</taxon>
        <taxon>Woronichinia</taxon>
    </lineage>
</organism>
<keyword evidence="5 7" id="KW-0378">Hydrolase</keyword>
<dbReference type="PRINTS" id="PR00727">
    <property type="entry name" value="LEADERPTASE"/>
</dbReference>
<dbReference type="GO" id="GO:0005886">
    <property type="term" value="C:plasma membrane"/>
    <property type="evidence" value="ECO:0007669"/>
    <property type="project" value="UniProtKB-SubCell"/>
</dbReference>
<feature type="active site" evidence="6">
    <location>
        <position position="281"/>
    </location>
</feature>
<dbReference type="InterPro" id="IPR019757">
    <property type="entry name" value="Pept_S26A_signal_pept_1_Lys-AS"/>
</dbReference>
<evidence type="ECO:0000259" key="8">
    <source>
        <dbReference type="Pfam" id="PF10502"/>
    </source>
</evidence>
<dbReference type="GO" id="GO:0004252">
    <property type="term" value="F:serine-type endopeptidase activity"/>
    <property type="evidence" value="ECO:0007669"/>
    <property type="project" value="InterPro"/>
</dbReference>
<feature type="active site" evidence="6">
    <location>
        <position position="233"/>
    </location>
</feature>
<comment type="caution">
    <text evidence="7">Lacks conserved residue(s) required for the propagation of feature annotation.</text>
</comment>
<dbReference type="AlphaFoldDB" id="A0A977KYF8"/>
<feature type="transmembrane region" description="Helical" evidence="7">
    <location>
        <begin position="57"/>
        <end position="75"/>
    </location>
</feature>
<accession>A0A977KYF8</accession>
<comment type="similarity">
    <text evidence="3 7">Belongs to the peptidase S26 family.</text>
</comment>
<dbReference type="Proteomes" id="UP001065613">
    <property type="component" value="Chromosome"/>
</dbReference>
<dbReference type="InterPro" id="IPR019533">
    <property type="entry name" value="Peptidase_S26"/>
</dbReference>
<evidence type="ECO:0000256" key="1">
    <source>
        <dbReference type="ARBA" id="ARBA00000677"/>
    </source>
</evidence>
<evidence type="ECO:0000256" key="7">
    <source>
        <dbReference type="RuleBase" id="RU362042"/>
    </source>
</evidence>
<comment type="subcellular location">
    <subcellularLocation>
        <location evidence="2">Cell membrane</location>
        <topology evidence="2">Single-pass type II membrane protein</topology>
    </subcellularLocation>
    <subcellularLocation>
        <location evidence="7">Membrane</location>
        <topology evidence="7">Single-pass type II membrane protein</topology>
    </subcellularLocation>
</comment>
<keyword evidence="7" id="KW-0472">Membrane</keyword>
<evidence type="ECO:0000256" key="2">
    <source>
        <dbReference type="ARBA" id="ARBA00004401"/>
    </source>
</evidence>
<gene>
    <name evidence="9" type="primary">lepB</name>
    <name evidence="9" type="ORF">KA717_04835</name>
</gene>